<dbReference type="Pfam" id="PF14392">
    <property type="entry name" value="zf-CCHC_4"/>
    <property type="match status" value="1"/>
</dbReference>
<keyword evidence="4" id="KW-1185">Reference proteome</keyword>
<dbReference type="EMBL" id="JAZDWU010000001">
    <property type="protein sequence ID" value="KAL0015264.1"/>
    <property type="molecule type" value="Genomic_DNA"/>
</dbReference>
<name>A0AAW2E0Q2_9ROSI</name>
<comment type="caution">
    <text evidence="3">The sequence shown here is derived from an EMBL/GenBank/DDBJ whole genome shotgun (WGS) entry which is preliminary data.</text>
</comment>
<dbReference type="InterPro" id="IPR025558">
    <property type="entry name" value="DUF4283"/>
</dbReference>
<proteinExistence type="predicted"/>
<sequence length="202" mass="23809">MKNLLHTTWKFCSDLKIIDMGEGLFQFKFTMESQLVWVLNNGPWSFDNYYLLLWLWEKGMNASTIKFTHFLLWVQVWGLPFELFSDDVATDIGKGIGKVVEVDCKGVAADQAKFLRIRVEVPLDKPLRRGSKIKVPDGEVIWVAFKYERLISFCFRCGIIGHEAKTCEKPRCPEEQENRYREWMKAKFRRMEEPSRNKNQSQ</sequence>
<dbReference type="PANTHER" id="PTHR31286:SF178">
    <property type="entry name" value="DUF4283 DOMAIN-CONTAINING PROTEIN"/>
    <property type="match status" value="1"/>
</dbReference>
<organism evidence="3 4">
    <name type="scientific">Lithocarpus litseifolius</name>
    <dbReference type="NCBI Taxonomy" id="425828"/>
    <lineage>
        <taxon>Eukaryota</taxon>
        <taxon>Viridiplantae</taxon>
        <taxon>Streptophyta</taxon>
        <taxon>Embryophyta</taxon>
        <taxon>Tracheophyta</taxon>
        <taxon>Spermatophyta</taxon>
        <taxon>Magnoliopsida</taxon>
        <taxon>eudicotyledons</taxon>
        <taxon>Gunneridae</taxon>
        <taxon>Pentapetalae</taxon>
        <taxon>rosids</taxon>
        <taxon>fabids</taxon>
        <taxon>Fagales</taxon>
        <taxon>Fagaceae</taxon>
        <taxon>Lithocarpus</taxon>
    </lineage>
</organism>
<dbReference type="PANTHER" id="PTHR31286">
    <property type="entry name" value="GLYCINE-RICH CELL WALL STRUCTURAL PROTEIN 1.8-LIKE"/>
    <property type="match status" value="1"/>
</dbReference>
<gene>
    <name evidence="3" type="ORF">SO802_002333</name>
</gene>
<evidence type="ECO:0000256" key="1">
    <source>
        <dbReference type="PROSITE-ProRule" id="PRU00047"/>
    </source>
</evidence>
<accession>A0AAW2E0Q2</accession>
<dbReference type="Proteomes" id="UP001459277">
    <property type="component" value="Unassembled WGS sequence"/>
</dbReference>
<keyword evidence="1" id="KW-0863">Zinc-finger</keyword>
<reference evidence="3 4" key="1">
    <citation type="submission" date="2024-01" db="EMBL/GenBank/DDBJ databases">
        <title>A telomere-to-telomere, gap-free genome of sweet tea (Lithocarpus litseifolius).</title>
        <authorList>
            <person name="Zhou J."/>
        </authorList>
    </citation>
    <scope>NUCLEOTIDE SEQUENCE [LARGE SCALE GENOMIC DNA]</scope>
    <source>
        <strain evidence="3">Zhou-2022a</strain>
        <tissue evidence="3">Leaf</tissue>
    </source>
</reference>
<dbReference type="GO" id="GO:0003676">
    <property type="term" value="F:nucleic acid binding"/>
    <property type="evidence" value="ECO:0007669"/>
    <property type="project" value="InterPro"/>
</dbReference>
<keyword evidence="1" id="KW-0862">Zinc</keyword>
<evidence type="ECO:0000259" key="2">
    <source>
        <dbReference type="PROSITE" id="PS50158"/>
    </source>
</evidence>
<evidence type="ECO:0000313" key="4">
    <source>
        <dbReference type="Proteomes" id="UP001459277"/>
    </source>
</evidence>
<dbReference type="PROSITE" id="PS50158">
    <property type="entry name" value="ZF_CCHC"/>
    <property type="match status" value="1"/>
</dbReference>
<dbReference type="InterPro" id="IPR001878">
    <property type="entry name" value="Znf_CCHC"/>
</dbReference>
<dbReference type="AlphaFoldDB" id="A0AAW2E0Q2"/>
<keyword evidence="1" id="KW-0479">Metal-binding</keyword>
<protein>
    <recommendedName>
        <fullName evidence="2">CCHC-type domain-containing protein</fullName>
    </recommendedName>
</protein>
<evidence type="ECO:0000313" key="3">
    <source>
        <dbReference type="EMBL" id="KAL0015264.1"/>
    </source>
</evidence>
<dbReference type="GO" id="GO:0008270">
    <property type="term" value="F:zinc ion binding"/>
    <property type="evidence" value="ECO:0007669"/>
    <property type="project" value="UniProtKB-KW"/>
</dbReference>
<dbReference type="InterPro" id="IPR040256">
    <property type="entry name" value="At4g02000-like"/>
</dbReference>
<dbReference type="Pfam" id="PF14111">
    <property type="entry name" value="DUF4283"/>
    <property type="match status" value="1"/>
</dbReference>
<dbReference type="InterPro" id="IPR025836">
    <property type="entry name" value="Zn_knuckle_CX2CX4HX4C"/>
</dbReference>
<feature type="domain" description="CCHC-type" evidence="2">
    <location>
        <begin position="154"/>
        <end position="169"/>
    </location>
</feature>